<dbReference type="Proteomes" id="UP001530400">
    <property type="component" value="Unassembled WGS sequence"/>
</dbReference>
<dbReference type="PROSITE" id="PS50231">
    <property type="entry name" value="RICIN_B_LECTIN"/>
    <property type="match status" value="1"/>
</dbReference>
<evidence type="ECO:0000313" key="3">
    <source>
        <dbReference type="EMBL" id="KAL3783131.1"/>
    </source>
</evidence>
<keyword evidence="2" id="KW-1133">Transmembrane helix</keyword>
<accession>A0ABD3P5L0</accession>
<name>A0ABD3P5L0_9STRA</name>
<evidence type="ECO:0000313" key="4">
    <source>
        <dbReference type="Proteomes" id="UP001530400"/>
    </source>
</evidence>
<dbReference type="AlphaFoldDB" id="A0ABD3P5L0"/>
<evidence type="ECO:0008006" key="5">
    <source>
        <dbReference type="Google" id="ProtNLM"/>
    </source>
</evidence>
<reference evidence="3 4" key="1">
    <citation type="submission" date="2024-10" db="EMBL/GenBank/DDBJ databases">
        <title>Updated reference genomes for cyclostephanoid diatoms.</title>
        <authorList>
            <person name="Roberts W.R."/>
            <person name="Alverson A.J."/>
        </authorList>
    </citation>
    <scope>NUCLEOTIDE SEQUENCE [LARGE SCALE GENOMIC DNA]</scope>
    <source>
        <strain evidence="3 4">AJA010-31</strain>
    </source>
</reference>
<dbReference type="EMBL" id="JALLPJ020000780">
    <property type="protein sequence ID" value="KAL3783131.1"/>
    <property type="molecule type" value="Genomic_DNA"/>
</dbReference>
<sequence>MTAANQPIDLDDITNGQSHRRRLQTLGLIGGSLVATLAATLSLSALAGVQLSEANSANHRDSSQENAPSTEKEGKATILSRGANLPLVVSLAPTSVPSLRPSVSPSESSQPSMLPSSNPTTSTSPSVHPSLIPSKSVQPTESFLPTQSNVPTFSSKPSYSTSPSEVPSTNPSYSPTIKPTYLNQFRLRLYWKPGYYWQESYEEKWWCMACATCDNKNLFTASCDLQEVCQEGMMLGLVDCEPGKGVNIRAVEFAIRHNLFDKYSGDMILIHQTDLCITRKKRELYIEKCTGEKGQRWNGFHPEKEFELQPVGRKDDKCLTNHHHPKRGERIFAEKCETARKTKTSLWIAY</sequence>
<evidence type="ECO:0000256" key="2">
    <source>
        <dbReference type="SAM" id="Phobius"/>
    </source>
</evidence>
<feature type="region of interest" description="Disordered" evidence="1">
    <location>
        <begin position="56"/>
        <end position="75"/>
    </location>
</feature>
<gene>
    <name evidence="3" type="ORF">ACHAWO_006175</name>
</gene>
<feature type="transmembrane region" description="Helical" evidence="2">
    <location>
        <begin position="26"/>
        <end position="49"/>
    </location>
</feature>
<feature type="compositionally biased region" description="Polar residues" evidence="1">
    <location>
        <begin position="133"/>
        <end position="150"/>
    </location>
</feature>
<keyword evidence="4" id="KW-1185">Reference proteome</keyword>
<feature type="region of interest" description="Disordered" evidence="1">
    <location>
        <begin position="96"/>
        <end position="173"/>
    </location>
</feature>
<feature type="compositionally biased region" description="Low complexity" evidence="1">
    <location>
        <begin position="151"/>
        <end position="164"/>
    </location>
</feature>
<evidence type="ECO:0000256" key="1">
    <source>
        <dbReference type="SAM" id="MobiDB-lite"/>
    </source>
</evidence>
<keyword evidence="2" id="KW-0812">Transmembrane</keyword>
<feature type="compositionally biased region" description="Low complexity" evidence="1">
    <location>
        <begin position="96"/>
        <end position="130"/>
    </location>
</feature>
<protein>
    <recommendedName>
        <fullName evidence="5">Ricin B lectin domain-containing protein</fullName>
    </recommendedName>
</protein>
<organism evidence="3 4">
    <name type="scientific">Cyclotella atomus</name>
    <dbReference type="NCBI Taxonomy" id="382360"/>
    <lineage>
        <taxon>Eukaryota</taxon>
        <taxon>Sar</taxon>
        <taxon>Stramenopiles</taxon>
        <taxon>Ochrophyta</taxon>
        <taxon>Bacillariophyta</taxon>
        <taxon>Coscinodiscophyceae</taxon>
        <taxon>Thalassiosirophycidae</taxon>
        <taxon>Stephanodiscales</taxon>
        <taxon>Stephanodiscaceae</taxon>
        <taxon>Cyclotella</taxon>
    </lineage>
</organism>
<proteinExistence type="predicted"/>
<keyword evidence="2" id="KW-0472">Membrane</keyword>
<comment type="caution">
    <text evidence="3">The sequence shown here is derived from an EMBL/GenBank/DDBJ whole genome shotgun (WGS) entry which is preliminary data.</text>
</comment>